<organism evidence="10 11">
    <name type="scientific">Acetobacter fallax</name>
    <dbReference type="NCBI Taxonomy" id="1737473"/>
    <lineage>
        <taxon>Bacteria</taxon>
        <taxon>Pseudomonadati</taxon>
        <taxon>Pseudomonadota</taxon>
        <taxon>Alphaproteobacteria</taxon>
        <taxon>Acetobacterales</taxon>
        <taxon>Acetobacteraceae</taxon>
        <taxon>Acetobacter</taxon>
    </lineage>
</organism>
<dbReference type="PANTHER" id="PTHR43528:SF7">
    <property type="entry name" value="MFS TRANSPORTER"/>
    <property type="match status" value="1"/>
</dbReference>
<evidence type="ECO:0000313" key="11">
    <source>
        <dbReference type="Proteomes" id="UP000615326"/>
    </source>
</evidence>
<evidence type="ECO:0000256" key="1">
    <source>
        <dbReference type="ARBA" id="ARBA00004651"/>
    </source>
</evidence>
<proteinExistence type="predicted"/>
<feature type="transmembrane region" description="Helical" evidence="8">
    <location>
        <begin position="248"/>
        <end position="268"/>
    </location>
</feature>
<evidence type="ECO:0000256" key="8">
    <source>
        <dbReference type="SAM" id="Phobius"/>
    </source>
</evidence>
<feature type="transmembrane region" description="Helical" evidence="8">
    <location>
        <begin position="21"/>
        <end position="45"/>
    </location>
</feature>
<dbReference type="Gene3D" id="1.20.1250.20">
    <property type="entry name" value="MFS general substrate transporter like domains"/>
    <property type="match status" value="2"/>
</dbReference>
<feature type="transmembrane region" description="Helical" evidence="8">
    <location>
        <begin position="95"/>
        <end position="115"/>
    </location>
</feature>
<feature type="transmembrane region" description="Helical" evidence="8">
    <location>
        <begin position="288"/>
        <end position="307"/>
    </location>
</feature>
<feature type="transmembrane region" description="Helical" evidence="8">
    <location>
        <begin position="377"/>
        <end position="397"/>
    </location>
</feature>
<dbReference type="PROSITE" id="PS50850">
    <property type="entry name" value="MFS"/>
    <property type="match status" value="1"/>
</dbReference>
<keyword evidence="3" id="KW-1003">Cell membrane</keyword>
<feature type="transmembrane region" description="Helical" evidence="8">
    <location>
        <begin position="343"/>
        <end position="365"/>
    </location>
</feature>
<reference evidence="10 11" key="1">
    <citation type="journal article" date="2020" name="Int. J. Syst. Evol. Microbiol.">
        <title>Novel acetic acid bacteria from cider fermentations: Acetobacter conturbans sp. nov. and Acetobacter fallax sp. nov.</title>
        <authorList>
            <person name="Sombolestani A.S."/>
            <person name="Cleenwerck I."/>
            <person name="Cnockaert M."/>
            <person name="Borremans W."/>
            <person name="Wieme A.D."/>
            <person name="De Vuyst L."/>
            <person name="Vandamme P."/>
        </authorList>
    </citation>
    <scope>NUCLEOTIDE SEQUENCE [LARGE SCALE GENOMIC DNA]</scope>
    <source>
        <strain evidence="10 11">LMG 1637</strain>
    </source>
</reference>
<gene>
    <name evidence="10" type="ORF">GOB84_10250</name>
</gene>
<evidence type="ECO:0000256" key="3">
    <source>
        <dbReference type="ARBA" id="ARBA00022475"/>
    </source>
</evidence>
<keyword evidence="5" id="KW-0769">Symport</keyword>
<comment type="caution">
    <text evidence="10">The sequence shown here is derived from an EMBL/GenBank/DDBJ whole genome shotgun (WGS) entry which is preliminary data.</text>
</comment>
<evidence type="ECO:0000313" key="10">
    <source>
        <dbReference type="EMBL" id="NHO32930.1"/>
    </source>
</evidence>
<accession>A0ABX0KAE6</accession>
<evidence type="ECO:0000256" key="7">
    <source>
        <dbReference type="ARBA" id="ARBA00023136"/>
    </source>
</evidence>
<feature type="domain" description="Major facilitator superfamily (MFS) profile" evidence="9">
    <location>
        <begin position="21"/>
        <end position="428"/>
    </location>
</feature>
<dbReference type="InterPro" id="IPR051084">
    <property type="entry name" value="H+-coupled_symporters"/>
</dbReference>
<feature type="transmembrane region" description="Helical" evidence="8">
    <location>
        <begin position="198"/>
        <end position="217"/>
    </location>
</feature>
<keyword evidence="2" id="KW-0813">Transport</keyword>
<evidence type="ECO:0000256" key="5">
    <source>
        <dbReference type="ARBA" id="ARBA00022847"/>
    </source>
</evidence>
<dbReference type="Proteomes" id="UP000615326">
    <property type="component" value="Unassembled WGS sequence"/>
</dbReference>
<feature type="transmembrane region" description="Helical" evidence="8">
    <location>
        <begin position="403"/>
        <end position="422"/>
    </location>
</feature>
<dbReference type="InterPro" id="IPR005828">
    <property type="entry name" value="MFS_sugar_transport-like"/>
</dbReference>
<dbReference type="InterPro" id="IPR020846">
    <property type="entry name" value="MFS_dom"/>
</dbReference>
<evidence type="ECO:0000256" key="6">
    <source>
        <dbReference type="ARBA" id="ARBA00022989"/>
    </source>
</evidence>
<dbReference type="RefSeq" id="WP_173577460.1">
    <property type="nucleotide sequence ID" value="NZ_WOSW01000018.1"/>
</dbReference>
<keyword evidence="7 8" id="KW-0472">Membrane</keyword>
<sequence>MSSSPGALPASSGSLLSQLRIFALASLGGALEFYDFVIFAFLAKVIAAQFFPASQAEWLRQAETFGLFGAGYLARPLGGLVMAHYGDVSGRKKVFTFSVLLMAVPTLLMGLLPGYDVLGVGAPLTLLALRMMQGAAIGGEAPGGWVFVSEHAPPGRAGFATGLLTGGLTGGILLGSVVILVLHAVMTVAAVADWGWRIPFLLGGVFGLGAMVLRRWLDETPVFREMHSRAEIAETLPVGILLRLHRRAVLCSMATTWTLTAAIVVLVLMMPPLMQTLHHVSAEETMRASLVATFCLTLSVVGVGALSDVLSLRGLAVLCGTLLAGGAFALYGLAPYWPGTLVGWAAVSGLCSGFVGLVPVGMLRAFPAAVRFSGLSLSYNISYAIFGGLTPAVISVLVPQTPLAPAVYVAVIAVVGVVGMWFSPEELKAGSFLHSSSDYPD</sequence>
<dbReference type="Pfam" id="PF00083">
    <property type="entry name" value="Sugar_tr"/>
    <property type="match status" value="1"/>
</dbReference>
<feature type="transmembrane region" description="Helical" evidence="8">
    <location>
        <begin position="314"/>
        <end position="337"/>
    </location>
</feature>
<dbReference type="SUPFAM" id="SSF103473">
    <property type="entry name" value="MFS general substrate transporter"/>
    <property type="match status" value="1"/>
</dbReference>
<name>A0ABX0KAE6_9PROT</name>
<keyword evidence="11" id="KW-1185">Reference proteome</keyword>
<evidence type="ECO:0000259" key="9">
    <source>
        <dbReference type="PROSITE" id="PS50850"/>
    </source>
</evidence>
<keyword evidence="6 8" id="KW-1133">Transmembrane helix</keyword>
<dbReference type="InterPro" id="IPR036259">
    <property type="entry name" value="MFS_trans_sf"/>
</dbReference>
<dbReference type="PANTHER" id="PTHR43528">
    <property type="entry name" value="ALPHA-KETOGLUTARATE PERMEASE"/>
    <property type="match status" value="1"/>
</dbReference>
<evidence type="ECO:0000256" key="4">
    <source>
        <dbReference type="ARBA" id="ARBA00022692"/>
    </source>
</evidence>
<keyword evidence="4 8" id="KW-0812">Transmembrane</keyword>
<comment type="subcellular location">
    <subcellularLocation>
        <location evidence="1">Cell membrane</location>
        <topology evidence="1">Multi-pass membrane protein</topology>
    </subcellularLocation>
</comment>
<feature type="transmembrane region" description="Helical" evidence="8">
    <location>
        <begin position="127"/>
        <end position="148"/>
    </location>
</feature>
<dbReference type="EMBL" id="WOSW01000018">
    <property type="protein sequence ID" value="NHO32930.1"/>
    <property type="molecule type" value="Genomic_DNA"/>
</dbReference>
<evidence type="ECO:0000256" key="2">
    <source>
        <dbReference type="ARBA" id="ARBA00022448"/>
    </source>
</evidence>
<protein>
    <submittedName>
        <fullName evidence="10">MFS transporter</fullName>
    </submittedName>
</protein>
<feature type="transmembrane region" description="Helical" evidence="8">
    <location>
        <begin position="160"/>
        <end position="186"/>
    </location>
</feature>